<dbReference type="RefSeq" id="WP_090499065.1">
    <property type="nucleotide sequence ID" value="NZ_FNCH01000006.1"/>
</dbReference>
<name>A0A1G7TVM9_9SPHI</name>
<keyword evidence="3" id="KW-1185">Reference proteome</keyword>
<evidence type="ECO:0000256" key="1">
    <source>
        <dbReference type="SAM" id="SignalP"/>
    </source>
</evidence>
<organism evidence="2 3">
    <name type="scientific">Pedobacter terrae</name>
    <dbReference type="NCBI Taxonomy" id="405671"/>
    <lineage>
        <taxon>Bacteria</taxon>
        <taxon>Pseudomonadati</taxon>
        <taxon>Bacteroidota</taxon>
        <taxon>Sphingobacteriia</taxon>
        <taxon>Sphingobacteriales</taxon>
        <taxon>Sphingobacteriaceae</taxon>
        <taxon>Pedobacter</taxon>
    </lineage>
</organism>
<dbReference type="Pfam" id="PF11306">
    <property type="entry name" value="DUF3108"/>
    <property type="match status" value="1"/>
</dbReference>
<reference evidence="3" key="1">
    <citation type="submission" date="2016-10" db="EMBL/GenBank/DDBJ databases">
        <authorList>
            <person name="Varghese N."/>
            <person name="Submissions S."/>
        </authorList>
    </citation>
    <scope>NUCLEOTIDE SEQUENCE [LARGE SCALE GENOMIC DNA]</scope>
    <source>
        <strain evidence="3">DSM 17933</strain>
    </source>
</reference>
<feature type="signal peptide" evidence="1">
    <location>
        <begin position="1"/>
        <end position="20"/>
    </location>
</feature>
<dbReference type="EMBL" id="FNCH01000006">
    <property type="protein sequence ID" value="SDG38779.1"/>
    <property type="molecule type" value="Genomic_DNA"/>
</dbReference>
<accession>A0A1G7TVM9</accession>
<dbReference type="AlphaFoldDB" id="A0A1G7TVM9"/>
<sequence>MRKLIFISAILLSFAGTSMAQVDTINAQNHKLLMSNLKEGKNSYLVYMTDSLETKRTVGDLWERTTAFKKRDEIDIVEFGWKWLHNDSLFAAITNICDVKTLAPIYHYASYKRRDIFAYDYKNGLMQPSDTVKNNDAMKKGPVKLDIPIISWEQDLETYPLLPIKKIGQQFDISFFDPNEKSATYHRYEVMGKDYLKLNADITVNCWLLKINYSKESYAIFWLTEKSKEVIKMKEYYKGNYRIKVKQY</sequence>
<feature type="chain" id="PRO_5011568925" description="DUF3108 domain-containing protein" evidence="1">
    <location>
        <begin position="21"/>
        <end position="248"/>
    </location>
</feature>
<evidence type="ECO:0000313" key="3">
    <source>
        <dbReference type="Proteomes" id="UP000199643"/>
    </source>
</evidence>
<dbReference type="Proteomes" id="UP000199643">
    <property type="component" value="Unassembled WGS sequence"/>
</dbReference>
<dbReference type="OrthoDB" id="6057441at2"/>
<evidence type="ECO:0008006" key="4">
    <source>
        <dbReference type="Google" id="ProtNLM"/>
    </source>
</evidence>
<dbReference type="InterPro" id="IPR021457">
    <property type="entry name" value="DUF3108"/>
</dbReference>
<proteinExistence type="predicted"/>
<keyword evidence="1" id="KW-0732">Signal</keyword>
<gene>
    <name evidence="2" type="ORF">SAMN05421827_10636</name>
</gene>
<evidence type="ECO:0000313" key="2">
    <source>
        <dbReference type="EMBL" id="SDG38779.1"/>
    </source>
</evidence>
<protein>
    <recommendedName>
        <fullName evidence="4">DUF3108 domain-containing protein</fullName>
    </recommendedName>
</protein>